<dbReference type="InterPro" id="IPR002789">
    <property type="entry name" value="HerA_central"/>
</dbReference>
<organism evidence="3 4">
    <name type="scientific">Candidatus Kerfeldbacteria bacterium RIFOXYB2_FULL_38_14</name>
    <dbReference type="NCBI Taxonomy" id="1798547"/>
    <lineage>
        <taxon>Bacteria</taxon>
        <taxon>Candidatus Kerfeldiibacteriota</taxon>
    </lineage>
</organism>
<evidence type="ECO:0000259" key="2">
    <source>
        <dbReference type="Pfam" id="PF01935"/>
    </source>
</evidence>
<dbReference type="InterPro" id="IPR051162">
    <property type="entry name" value="T4SS_component"/>
</dbReference>
<dbReference type="Gene3D" id="3.40.50.300">
    <property type="entry name" value="P-loop containing nucleotide triphosphate hydrolases"/>
    <property type="match status" value="2"/>
</dbReference>
<name>A0A1G2BAE9_9BACT</name>
<dbReference type="PANTHER" id="PTHR30121">
    <property type="entry name" value="UNCHARACTERIZED PROTEIN YJGR-RELATED"/>
    <property type="match status" value="1"/>
</dbReference>
<dbReference type="Proteomes" id="UP000176420">
    <property type="component" value="Unassembled WGS sequence"/>
</dbReference>
<dbReference type="PANTHER" id="PTHR30121:SF11">
    <property type="entry name" value="AAA+ ATPASE DOMAIN-CONTAINING PROTEIN"/>
    <property type="match status" value="1"/>
</dbReference>
<dbReference type="InterPro" id="IPR027417">
    <property type="entry name" value="P-loop_NTPase"/>
</dbReference>
<comment type="caution">
    <text evidence="3">The sequence shown here is derived from an EMBL/GenBank/DDBJ whole genome shotgun (WGS) entry which is preliminary data.</text>
</comment>
<dbReference type="SUPFAM" id="SSF52540">
    <property type="entry name" value="P-loop containing nucleoside triphosphate hydrolases"/>
    <property type="match status" value="1"/>
</dbReference>
<dbReference type="Pfam" id="PF01935">
    <property type="entry name" value="DUF87"/>
    <property type="match status" value="1"/>
</dbReference>
<feature type="region of interest" description="Disordered" evidence="1">
    <location>
        <begin position="706"/>
        <end position="741"/>
    </location>
</feature>
<feature type="domain" description="Helicase HerA central" evidence="2">
    <location>
        <begin position="298"/>
        <end position="453"/>
    </location>
</feature>
<evidence type="ECO:0000256" key="1">
    <source>
        <dbReference type="SAM" id="MobiDB-lite"/>
    </source>
</evidence>
<proteinExistence type="predicted"/>
<reference evidence="3 4" key="1">
    <citation type="journal article" date="2016" name="Nat. Commun.">
        <title>Thousands of microbial genomes shed light on interconnected biogeochemical processes in an aquifer system.</title>
        <authorList>
            <person name="Anantharaman K."/>
            <person name="Brown C.T."/>
            <person name="Hug L.A."/>
            <person name="Sharon I."/>
            <person name="Castelle C.J."/>
            <person name="Probst A.J."/>
            <person name="Thomas B.C."/>
            <person name="Singh A."/>
            <person name="Wilkins M.J."/>
            <person name="Karaoz U."/>
            <person name="Brodie E.L."/>
            <person name="Williams K.H."/>
            <person name="Hubbard S.S."/>
            <person name="Banfield J.F."/>
        </authorList>
    </citation>
    <scope>NUCLEOTIDE SEQUENCE [LARGE SCALE GENOMIC DNA]</scope>
</reference>
<accession>A0A1G2BAE9</accession>
<dbReference type="AlphaFoldDB" id="A0A1G2BAE9"/>
<sequence>MNNPTFLHLRFPFEESNKTLAERLKQFELFFYNSFHILVRKKDIMSLEIIQINGAINFYVVCPGHLADPLSATLFALFPDSSIQKTEQYLDMQLIPQRAIGFQTQLIGSEAVHLRSISAFDEDPLNVLFNIFSQVSSHDAVLYQLIINPIDESMIAEEGSIYGVVEGRGREDEKPRFHTTVRLLYCPATTDNLAARTVSFQQVFTPFATEQKYLRVDAATDTQTYVNAFFAHTESVSGLLNSEEISVLFHSPNPLSKIRGVNWVYARRAEPPMNLPTLKNVANKDISLFGVTNFRGEEVTFGIKREDRRRHLYIVGKSGVGKSKLLEKLIMNDFHAGKGVCVIDPHGDLIQSLLYYVPKDRIDDVVYFSPSDLEHPIAFNPIANVSRDLKQQVAQGMIEIFKKFFGADWSPKIEHVFRFTILALLDYKKATIMGMQQMLTDRSYRQDVISQIQDHVVKKFWANEFSSWSEKFDNEAIVPLVNKLGQFLSNEMVRNIVAQQVNKVDFDDILNNQRILLVELSKGKLGEENSALLGSLIITKIEQHIMARALVSQEERKDFYLYVDEFQNFATKTFDNILSEARKYRLNLTVSHQYLGQLLPSTKETVFGNVGSMITFRMGADDGQYLSKEFAPRFTANDIMNLGVREMYIKMSIDGLVTPAFSGYTMNVPDPDFSSNVAQQAIEKSRTKYSTPRLTVEKEIAGTEEIKKPKKTATENIATASATVATPQPTAQGEDFEAPLV</sequence>
<gene>
    <name evidence="3" type="ORF">A2319_03300</name>
</gene>
<feature type="compositionally biased region" description="Polar residues" evidence="1">
    <location>
        <begin position="714"/>
        <end position="731"/>
    </location>
</feature>
<evidence type="ECO:0000313" key="3">
    <source>
        <dbReference type="EMBL" id="OGY86183.1"/>
    </source>
</evidence>
<evidence type="ECO:0000313" key="4">
    <source>
        <dbReference type="Proteomes" id="UP000176420"/>
    </source>
</evidence>
<dbReference type="EMBL" id="MHKI01000024">
    <property type="protein sequence ID" value="OGY86183.1"/>
    <property type="molecule type" value="Genomic_DNA"/>
</dbReference>
<protein>
    <recommendedName>
        <fullName evidence="2">Helicase HerA central domain-containing protein</fullName>
    </recommendedName>
</protein>